<organism evidence="1 2">
    <name type="scientific">Stentor coeruleus</name>
    <dbReference type="NCBI Taxonomy" id="5963"/>
    <lineage>
        <taxon>Eukaryota</taxon>
        <taxon>Sar</taxon>
        <taxon>Alveolata</taxon>
        <taxon>Ciliophora</taxon>
        <taxon>Postciliodesmatophora</taxon>
        <taxon>Heterotrichea</taxon>
        <taxon>Heterotrichida</taxon>
        <taxon>Stentoridae</taxon>
        <taxon>Stentor</taxon>
    </lineage>
</organism>
<dbReference type="Proteomes" id="UP000187209">
    <property type="component" value="Unassembled WGS sequence"/>
</dbReference>
<keyword evidence="2" id="KW-1185">Reference proteome</keyword>
<gene>
    <name evidence="1" type="ORF">SteCoe_33082</name>
</gene>
<name>A0A1R2AXK2_9CILI</name>
<evidence type="ECO:0000313" key="1">
    <source>
        <dbReference type="EMBL" id="OMJ69249.1"/>
    </source>
</evidence>
<proteinExistence type="predicted"/>
<dbReference type="AlphaFoldDB" id="A0A1R2AXK2"/>
<dbReference type="EMBL" id="MPUH01001222">
    <property type="protein sequence ID" value="OMJ69249.1"/>
    <property type="molecule type" value="Genomic_DNA"/>
</dbReference>
<sequence length="574" mass="67179">MEQTHVIRALINDVKGNIVFIKLSCEGLTKSFNKEAIKFRSLPAPSSLIVKNASVLIKIQGKHILEVAINPNIKLEVYFGSLKSFNNEKQVVNVSDNLQEYEALSNQIYEKGKVINLKELPNMMNKPALIFFNNDSLFEVRIIDEGSFYKYKLQAFEVIGEKYKNTTFILMKDDTNTIFHIHKEFVFFKGSNIGNLKLEEIKALEGKNVFVTIKNKIIRAEIDLIYTEESKCKNHTLNLQEDDESDFCENITRSKSLKENSEQNDIFEHKNDRVRNTNISEISSLPTSDHDQSQSYNAVENIESEKTQTCIKRTFFENFNEMNLKWYFLDNPNKPYYWNLFIGLCETIIRFPKSGVCNVFKKKLSDMMNASYYSEFEKYFDYLISLGNTKLNHQIIELLYSFLESNYPFFEQYAQLMLNNIDLMTIADNYNVCINLYSQGNNELNNNFYKPKTPEEFYPIISLFIYDQAFHLIYPEQIMEYDGYNLATMQISPNKSISLEWPLVYKERPEYLKLLDGILELHKYIHDNCKSTEDFRASNEKIIKAIESNESQINSWDTEEYENLKAKIKGHMGN</sequence>
<comment type="caution">
    <text evidence="1">The sequence shown here is derived from an EMBL/GenBank/DDBJ whole genome shotgun (WGS) entry which is preliminary data.</text>
</comment>
<reference evidence="1 2" key="1">
    <citation type="submission" date="2016-11" db="EMBL/GenBank/DDBJ databases">
        <title>The macronuclear genome of Stentor coeruleus: a giant cell with tiny introns.</title>
        <authorList>
            <person name="Slabodnick M."/>
            <person name="Ruby J.G."/>
            <person name="Reiff S.B."/>
            <person name="Swart E.C."/>
            <person name="Gosai S."/>
            <person name="Prabakaran S."/>
            <person name="Witkowska E."/>
            <person name="Larue G.E."/>
            <person name="Fisher S."/>
            <person name="Freeman R.M."/>
            <person name="Gunawardena J."/>
            <person name="Chu W."/>
            <person name="Stover N.A."/>
            <person name="Gregory B.D."/>
            <person name="Nowacki M."/>
            <person name="Derisi J."/>
            <person name="Roy S.W."/>
            <person name="Marshall W.F."/>
            <person name="Sood P."/>
        </authorList>
    </citation>
    <scope>NUCLEOTIDE SEQUENCE [LARGE SCALE GENOMIC DNA]</scope>
    <source>
        <strain evidence="1">WM001</strain>
    </source>
</reference>
<protein>
    <submittedName>
        <fullName evidence="1">Uncharacterized protein</fullName>
    </submittedName>
</protein>
<evidence type="ECO:0000313" key="2">
    <source>
        <dbReference type="Proteomes" id="UP000187209"/>
    </source>
</evidence>
<accession>A0A1R2AXK2</accession>